<dbReference type="EMBL" id="JARKIE010000052">
    <property type="protein sequence ID" value="KAJ7692381.1"/>
    <property type="molecule type" value="Genomic_DNA"/>
</dbReference>
<evidence type="ECO:0000313" key="3">
    <source>
        <dbReference type="EMBL" id="KAJ7692381.1"/>
    </source>
</evidence>
<gene>
    <name evidence="3" type="ORF">B0H17DRAFT_1133114</name>
</gene>
<proteinExistence type="predicted"/>
<sequence>MTDMPGGLDGSNVWVTDVNMHGGGTDPWNNPSTGPSAGPSAGPEINMDGDGGGHSMDTTQAKRVAVANPARQEAEDARERADLATQKARAAVREKREAESRLQQAQKYIAGLENERKQREQQLQIERQERDQQLQNHWVGEWNKFSGELEQRFQQQLEDQRADNVRQLKQQMDDELAKREAEHQKQMADMAEQETKMAAFHARFSTQRRSAHDPQNGMNGGHFPDTPLVQTPEFVPPVTREERRVEAVIRQGPVSRFPEISMTAPTQPEPSAATPMTPEQNTPRVPQLLDLSDPLAVQQLQALLGQASPKKSPPRKGRGQQQQLDPQDDNRWKMIVHEHWRLRMGLNRAKDFFDYEPVSEATAQRCEDGDTQPEAGSYQVYFGEGWANSLWNATIFEKCVEEVLKKRAEDPGKYDVPDVTKEYILALFAGLLADARGEWSRWQPRAGETSEAARARAEAYNAERRVKSVGSSRKRNTAERMIKISLAKGDESSANAWKWLRDELLEALDIGGMSAEEDEPIEVQCGDTRQVTTAHSIKICPWRLQKITDHLEMIDKASENTLVTKGFKRFRTRTGQKRSTTDPPLRLPRGLYEPAWLSQQKALIPEIEAQLEISDKELTLMEISLANSN</sequence>
<name>A0AAD7GKN7_MYCRO</name>
<dbReference type="Proteomes" id="UP001221757">
    <property type="component" value="Unassembled WGS sequence"/>
</dbReference>
<dbReference type="AlphaFoldDB" id="A0AAD7GKN7"/>
<feature type="region of interest" description="Disordered" evidence="2">
    <location>
        <begin position="259"/>
        <end position="286"/>
    </location>
</feature>
<feature type="coiled-coil region" evidence="1">
    <location>
        <begin position="74"/>
        <end position="136"/>
    </location>
</feature>
<accession>A0AAD7GKN7</accession>
<evidence type="ECO:0000256" key="1">
    <source>
        <dbReference type="SAM" id="Coils"/>
    </source>
</evidence>
<feature type="region of interest" description="Disordered" evidence="2">
    <location>
        <begin position="210"/>
        <end position="231"/>
    </location>
</feature>
<organism evidence="3 4">
    <name type="scientific">Mycena rosella</name>
    <name type="common">Pink bonnet</name>
    <name type="synonym">Agaricus rosellus</name>
    <dbReference type="NCBI Taxonomy" id="1033263"/>
    <lineage>
        <taxon>Eukaryota</taxon>
        <taxon>Fungi</taxon>
        <taxon>Dikarya</taxon>
        <taxon>Basidiomycota</taxon>
        <taxon>Agaricomycotina</taxon>
        <taxon>Agaricomycetes</taxon>
        <taxon>Agaricomycetidae</taxon>
        <taxon>Agaricales</taxon>
        <taxon>Marasmiineae</taxon>
        <taxon>Mycenaceae</taxon>
        <taxon>Mycena</taxon>
    </lineage>
</organism>
<comment type="caution">
    <text evidence="3">The sequence shown here is derived from an EMBL/GenBank/DDBJ whole genome shotgun (WGS) entry which is preliminary data.</text>
</comment>
<protein>
    <submittedName>
        <fullName evidence="3">Uncharacterized protein</fullName>
    </submittedName>
</protein>
<feature type="region of interest" description="Disordered" evidence="2">
    <location>
        <begin position="305"/>
        <end position="330"/>
    </location>
</feature>
<evidence type="ECO:0000256" key="2">
    <source>
        <dbReference type="SAM" id="MobiDB-lite"/>
    </source>
</evidence>
<evidence type="ECO:0000313" key="4">
    <source>
        <dbReference type="Proteomes" id="UP001221757"/>
    </source>
</evidence>
<keyword evidence="4" id="KW-1185">Reference proteome</keyword>
<reference evidence="3" key="1">
    <citation type="submission" date="2023-03" db="EMBL/GenBank/DDBJ databases">
        <title>Massive genome expansion in bonnet fungi (Mycena s.s.) driven by repeated elements and novel gene families across ecological guilds.</title>
        <authorList>
            <consortium name="Lawrence Berkeley National Laboratory"/>
            <person name="Harder C.B."/>
            <person name="Miyauchi S."/>
            <person name="Viragh M."/>
            <person name="Kuo A."/>
            <person name="Thoen E."/>
            <person name="Andreopoulos B."/>
            <person name="Lu D."/>
            <person name="Skrede I."/>
            <person name="Drula E."/>
            <person name="Henrissat B."/>
            <person name="Morin E."/>
            <person name="Kohler A."/>
            <person name="Barry K."/>
            <person name="LaButti K."/>
            <person name="Morin E."/>
            <person name="Salamov A."/>
            <person name="Lipzen A."/>
            <person name="Mereny Z."/>
            <person name="Hegedus B."/>
            <person name="Baldrian P."/>
            <person name="Stursova M."/>
            <person name="Weitz H."/>
            <person name="Taylor A."/>
            <person name="Grigoriev I.V."/>
            <person name="Nagy L.G."/>
            <person name="Martin F."/>
            <person name="Kauserud H."/>
        </authorList>
    </citation>
    <scope>NUCLEOTIDE SEQUENCE</scope>
    <source>
        <strain evidence="3">CBHHK067</strain>
    </source>
</reference>
<keyword evidence="1" id="KW-0175">Coiled coil</keyword>
<feature type="region of interest" description="Disordered" evidence="2">
    <location>
        <begin position="19"/>
        <end position="57"/>
    </location>
</feature>